<evidence type="ECO:0000313" key="1">
    <source>
        <dbReference type="EMBL" id="GAA3520509.1"/>
    </source>
</evidence>
<reference evidence="2" key="1">
    <citation type="journal article" date="2019" name="Int. J. Syst. Evol. Microbiol.">
        <title>The Global Catalogue of Microorganisms (GCM) 10K type strain sequencing project: providing services to taxonomists for standard genome sequencing and annotation.</title>
        <authorList>
            <consortium name="The Broad Institute Genomics Platform"/>
            <consortium name="The Broad Institute Genome Sequencing Center for Infectious Disease"/>
            <person name="Wu L."/>
            <person name="Ma J."/>
        </authorList>
    </citation>
    <scope>NUCLEOTIDE SEQUENCE [LARGE SCALE GENOMIC DNA]</scope>
    <source>
        <strain evidence="2">JCM 17106</strain>
    </source>
</reference>
<evidence type="ECO:0000313" key="2">
    <source>
        <dbReference type="Proteomes" id="UP001500459"/>
    </source>
</evidence>
<organism evidence="1 2">
    <name type="scientific">Aquimarina addita</name>
    <dbReference type="NCBI Taxonomy" id="870485"/>
    <lineage>
        <taxon>Bacteria</taxon>
        <taxon>Pseudomonadati</taxon>
        <taxon>Bacteroidota</taxon>
        <taxon>Flavobacteriia</taxon>
        <taxon>Flavobacteriales</taxon>
        <taxon>Flavobacteriaceae</taxon>
        <taxon>Aquimarina</taxon>
    </lineage>
</organism>
<dbReference type="EMBL" id="BAABCW010000023">
    <property type="protein sequence ID" value="GAA3520509.1"/>
    <property type="molecule type" value="Genomic_DNA"/>
</dbReference>
<keyword evidence="2" id="KW-1185">Reference proteome</keyword>
<dbReference type="RefSeq" id="WP_344930235.1">
    <property type="nucleotide sequence ID" value="NZ_BAABCW010000023.1"/>
</dbReference>
<accession>A0ABP6UUS1</accession>
<dbReference type="Proteomes" id="UP001500459">
    <property type="component" value="Unassembled WGS sequence"/>
</dbReference>
<proteinExistence type="predicted"/>
<gene>
    <name evidence="1" type="ORF">GCM10022393_38430</name>
</gene>
<name>A0ABP6UUS1_9FLAO</name>
<sequence>MKLKTSLTYRNDILEKYHREKGGEMSSYLLEPTRKQIKEACIWLLNRRNEKYDDSILNRFFKFKEGDNKLSVIEEMKSDKFRPIVNFLIGETKSTSPANLELISWLIDFNPRPLCVYLRSDEISDEKKTTKNSIGKKNIFDENYYPVEHIVEIPETKVIHGNNKSITIISQINPNLKITTIVTSI</sequence>
<protein>
    <submittedName>
        <fullName evidence="1">Uncharacterized protein</fullName>
    </submittedName>
</protein>
<comment type="caution">
    <text evidence="1">The sequence shown here is derived from an EMBL/GenBank/DDBJ whole genome shotgun (WGS) entry which is preliminary data.</text>
</comment>